<reference evidence="1 2" key="1">
    <citation type="journal article" date="2012" name="PLoS ONE">
        <title>Genome sequence and transcriptome analysis of the radioresistant bacterium Deinococcus gobiensis: insights into the extreme environmental adaptations.</title>
        <authorList>
            <person name="Yuan M."/>
            <person name="Chen M."/>
            <person name="Zhang W."/>
            <person name="Lu W."/>
            <person name="Wang J."/>
            <person name="Yang M."/>
            <person name="Zhao P."/>
            <person name="Tang R."/>
            <person name="Li X."/>
            <person name="Hao Y."/>
            <person name="Zhou Z."/>
            <person name="Zhan Y."/>
            <person name="Yu H."/>
            <person name="Teng C."/>
            <person name="Yan Y."/>
            <person name="Ping S."/>
            <person name="Wang Y."/>
            <person name="Lin M."/>
        </authorList>
    </citation>
    <scope>NUCLEOTIDE SEQUENCE [LARGE SCALE GENOMIC DNA]</scope>
    <source>
        <strain evidence="1 2">I-0</strain>
    </source>
</reference>
<keyword evidence="2" id="KW-1185">Reference proteome</keyword>
<dbReference type="EMBL" id="CP002191">
    <property type="protein sequence ID" value="AFD25934.1"/>
    <property type="molecule type" value="Genomic_DNA"/>
</dbReference>
<dbReference type="Proteomes" id="UP000007575">
    <property type="component" value="Chromosome"/>
</dbReference>
<dbReference type="OrthoDB" id="54416at2"/>
<evidence type="ECO:0000313" key="2">
    <source>
        <dbReference type="Proteomes" id="UP000007575"/>
    </source>
</evidence>
<organism evidence="1 2">
    <name type="scientific">Deinococcus gobiensis (strain DSM 21396 / JCM 16679 / CGMCC 1.7299 / I-0)</name>
    <dbReference type="NCBI Taxonomy" id="745776"/>
    <lineage>
        <taxon>Bacteria</taxon>
        <taxon>Thermotogati</taxon>
        <taxon>Deinococcota</taxon>
        <taxon>Deinococci</taxon>
        <taxon>Deinococcales</taxon>
        <taxon>Deinococcaceae</taxon>
        <taxon>Deinococcus</taxon>
    </lineage>
</organism>
<dbReference type="PATRIC" id="fig|745776.4.peg.2057"/>
<dbReference type="eggNOG" id="ENOG502ZBIS">
    <property type="taxonomic scope" value="Bacteria"/>
</dbReference>
<dbReference type="RefSeq" id="WP_014685417.1">
    <property type="nucleotide sequence ID" value="NC_017790.1"/>
</dbReference>
<proteinExistence type="predicted"/>
<dbReference type="HOGENOM" id="CLU_682802_0_0_0"/>
<protein>
    <submittedName>
        <fullName evidence="1">Uncharacterized protein</fullName>
    </submittedName>
</protein>
<dbReference type="AlphaFoldDB" id="H8GXT2"/>
<name>H8GXT2_DEIGI</name>
<sequence>MERPGVWERVRAFARGERDAELLYAYKRAGTQVHTLLDAAERRRFGQAASGAGPFDMPAAVGLELVCIWNAFVLQTLGDRMLEADEADDPATAGFVPPVTYDQVQAYYTGAQRWLAHASRAGHDPSFTVPETLPAPLPAWSPVEPCPRAHLGAMLAALRSLGLHAEAAMNELEGAAPAADQARLSRLRGQYAQAAASARYALDMYRPDAGATLHEEIETRAKAALEDFYRVGQLLSYPALLGRAPEAPRRAGTARPAGALPGQPGFDPWIMTDPHTADSLRRDPQAARVIAEMWALDPDPRASLGLWRDIEAARARGAVTYARHPGGVLIGYYFCTPYAAIYEATQAVVIGDTPVPRGQRFTIECAAEGVRLGYPFKREVVLGQFRAAQIDYCDPDAPPPHDD</sequence>
<evidence type="ECO:0000313" key="1">
    <source>
        <dbReference type="EMBL" id="AFD25934.1"/>
    </source>
</evidence>
<accession>H8GXT2</accession>
<dbReference type="KEGG" id="dgo:DGo_CA2007"/>
<gene>
    <name evidence="1" type="ordered locus">DGo_CA2007</name>
</gene>